<evidence type="ECO:0000256" key="2">
    <source>
        <dbReference type="SAM" id="Phobius"/>
    </source>
</evidence>
<name>A0AAN9R266_CANGL</name>
<feature type="transmembrane region" description="Helical" evidence="2">
    <location>
        <begin position="30"/>
        <end position="49"/>
    </location>
</feature>
<comment type="caution">
    <text evidence="3">The sequence shown here is derived from an EMBL/GenBank/DDBJ whole genome shotgun (WGS) entry which is preliminary data.</text>
</comment>
<keyword evidence="4" id="KW-1185">Reference proteome</keyword>
<proteinExistence type="predicted"/>
<feature type="region of interest" description="Disordered" evidence="1">
    <location>
        <begin position="108"/>
        <end position="133"/>
    </location>
</feature>
<keyword evidence="2" id="KW-0812">Transmembrane</keyword>
<gene>
    <name evidence="3" type="ORF">VNO77_10614</name>
</gene>
<dbReference type="EMBL" id="JAYMYQ010000002">
    <property type="protein sequence ID" value="KAK7351288.1"/>
    <property type="molecule type" value="Genomic_DNA"/>
</dbReference>
<feature type="transmembrane region" description="Helical" evidence="2">
    <location>
        <begin position="153"/>
        <end position="181"/>
    </location>
</feature>
<accession>A0AAN9R266</accession>
<evidence type="ECO:0000313" key="3">
    <source>
        <dbReference type="EMBL" id="KAK7351288.1"/>
    </source>
</evidence>
<feature type="compositionally biased region" description="Pro residues" evidence="1">
    <location>
        <begin position="108"/>
        <end position="131"/>
    </location>
</feature>
<dbReference type="Proteomes" id="UP001367508">
    <property type="component" value="Unassembled WGS sequence"/>
</dbReference>
<evidence type="ECO:0000313" key="4">
    <source>
        <dbReference type="Proteomes" id="UP001367508"/>
    </source>
</evidence>
<protein>
    <submittedName>
        <fullName evidence="3">Uncharacterized protein</fullName>
    </submittedName>
</protein>
<dbReference type="AlphaFoldDB" id="A0AAN9R266"/>
<sequence length="186" mass="20307">MNIASRFLRAPPSSAEMNHSKCLEFIKRRVFCWIIKVLLIEVALLATTTSEGKVEGATSSDIFCISDCDTCPVICSPPPPPPILTTKSYPPPSPSIPHSPSPSYFTFSPPPHKPHSPPPSSPPPPPSPPPFNSYSTPNPTVVAGPHDFSYPYYYFYASAASSPSIHASFFVSLFFLIAYLIPANYY</sequence>
<evidence type="ECO:0000256" key="1">
    <source>
        <dbReference type="SAM" id="MobiDB-lite"/>
    </source>
</evidence>
<keyword evidence="2" id="KW-1133">Transmembrane helix</keyword>
<keyword evidence="2" id="KW-0472">Membrane</keyword>
<organism evidence="3 4">
    <name type="scientific">Canavalia gladiata</name>
    <name type="common">Sword bean</name>
    <name type="synonym">Dolichos gladiatus</name>
    <dbReference type="NCBI Taxonomy" id="3824"/>
    <lineage>
        <taxon>Eukaryota</taxon>
        <taxon>Viridiplantae</taxon>
        <taxon>Streptophyta</taxon>
        <taxon>Embryophyta</taxon>
        <taxon>Tracheophyta</taxon>
        <taxon>Spermatophyta</taxon>
        <taxon>Magnoliopsida</taxon>
        <taxon>eudicotyledons</taxon>
        <taxon>Gunneridae</taxon>
        <taxon>Pentapetalae</taxon>
        <taxon>rosids</taxon>
        <taxon>fabids</taxon>
        <taxon>Fabales</taxon>
        <taxon>Fabaceae</taxon>
        <taxon>Papilionoideae</taxon>
        <taxon>50 kb inversion clade</taxon>
        <taxon>NPAAA clade</taxon>
        <taxon>indigoferoid/millettioid clade</taxon>
        <taxon>Phaseoleae</taxon>
        <taxon>Canavalia</taxon>
    </lineage>
</organism>
<reference evidence="3 4" key="1">
    <citation type="submission" date="2024-01" db="EMBL/GenBank/DDBJ databases">
        <title>The genomes of 5 underutilized Papilionoideae crops provide insights into root nodulation and disease resistanc.</title>
        <authorList>
            <person name="Jiang F."/>
        </authorList>
    </citation>
    <scope>NUCLEOTIDE SEQUENCE [LARGE SCALE GENOMIC DNA]</scope>
    <source>
        <strain evidence="3">LVBAO_FW01</strain>
        <tissue evidence="3">Leaves</tissue>
    </source>
</reference>